<reference evidence="2 3" key="1">
    <citation type="submission" date="2018-06" db="EMBL/GenBank/DDBJ databases">
        <authorList>
            <consortium name="Pathogen Informatics"/>
            <person name="Doyle S."/>
        </authorList>
    </citation>
    <scope>NUCLEOTIDE SEQUENCE [LARGE SCALE GENOMIC DNA]</scope>
    <source>
        <strain evidence="2 3">NCTC12221</strain>
    </source>
</reference>
<gene>
    <name evidence="2" type="ORF">NCTC12221_00009</name>
</gene>
<feature type="region of interest" description="Disordered" evidence="1">
    <location>
        <begin position="23"/>
        <end position="60"/>
    </location>
</feature>
<feature type="compositionally biased region" description="Acidic residues" evidence="1">
    <location>
        <begin position="197"/>
        <end position="206"/>
    </location>
</feature>
<dbReference type="EMBL" id="UGHZ01000001">
    <property type="protein sequence ID" value="STP08597.1"/>
    <property type="molecule type" value="Genomic_DNA"/>
</dbReference>
<dbReference type="Proteomes" id="UP000255335">
    <property type="component" value="Unassembled WGS sequence"/>
</dbReference>
<proteinExistence type="predicted"/>
<name>A0A377JLN5_9HELI</name>
<sequence>MPQTQHKDGDLLDLSYFELIGLLGEQGGDSSQGNTESENTENENPPIVEPESPQEQEPTISAEMRAEARKLTEAMQSYQTFLNQNQATTITYNSHFLPQYNGTPIPYRLVIMGRYQMAYDEFVNTAMLSTIAYKQFWQELPTTPNNDYERDLKACGMLELDSVIHKNLLELNYPQLLEIVNGGSGDSTQETTPPEVDSNENIESEPQEPLPEVEAPQEPQTQEQKLARIQEIKQNALVSEFLSFKGFFETLLSDEVIANQTEPVKLVYGWFREWILNPLNLTRLEDIPASHDFNTDSGANIAMAKWVAKIENINEIYADLQGKGLEVSLNDFKNFIICIMMSVNSQRDSFESERNRYVEIYAMPEIRALIDELEKLEAEVL</sequence>
<dbReference type="RefSeq" id="WP_258554094.1">
    <property type="nucleotide sequence ID" value="NZ_UGHZ01000001.1"/>
</dbReference>
<protein>
    <submittedName>
        <fullName evidence="2">Uncharacterized protein</fullName>
    </submittedName>
</protein>
<evidence type="ECO:0000313" key="2">
    <source>
        <dbReference type="EMBL" id="STP08597.1"/>
    </source>
</evidence>
<organism evidence="2 3">
    <name type="scientific">Helicobacter cinaedi</name>
    <dbReference type="NCBI Taxonomy" id="213"/>
    <lineage>
        <taxon>Bacteria</taxon>
        <taxon>Pseudomonadati</taxon>
        <taxon>Campylobacterota</taxon>
        <taxon>Epsilonproteobacteria</taxon>
        <taxon>Campylobacterales</taxon>
        <taxon>Helicobacteraceae</taxon>
        <taxon>Helicobacter</taxon>
    </lineage>
</organism>
<evidence type="ECO:0000256" key="1">
    <source>
        <dbReference type="SAM" id="MobiDB-lite"/>
    </source>
</evidence>
<evidence type="ECO:0000313" key="3">
    <source>
        <dbReference type="Proteomes" id="UP000255335"/>
    </source>
</evidence>
<dbReference type="AlphaFoldDB" id="A0A377JLN5"/>
<feature type="region of interest" description="Disordered" evidence="1">
    <location>
        <begin position="180"/>
        <end position="223"/>
    </location>
</feature>
<accession>A0A377JLN5</accession>